<sequence>MGDRLSQFAVHDAILLVRHSFALPRLLYLLHTSPAFLSPLSKYDAVLCSVLSDLLNVSINVESPCWTQASLPIRSGGLGIRSAVQFAPSCYLSSAAASNDLVSHILPNISLPSSLAFVDKAQSLWLSKFDSISLPSSDSIIHQKAWDEPQIQASFDHLLSSAEDDLALAWLNAVSAPESGAWLQALLISSLGLRLDDIAVQTGAALRLGLPVCVPHSCRLCGASVDSLGLHGLTCKRGNRRFHRHAAVSEVLHRALSSAGISSTLEPSGHSRSDGKQLDGMTLVPWERGKPLVWDATVPDSLATSYSSQAITATGAVAALAVTQGG</sequence>
<dbReference type="PANTHER" id="PTHR48462:SF1">
    <property type="entry name" value="PROTEIN, PUTATIVE-RELATED"/>
    <property type="match status" value="1"/>
</dbReference>
<organism evidence="1">
    <name type="scientific">Amphimedon queenslandica</name>
    <name type="common">Sponge</name>
    <dbReference type="NCBI Taxonomy" id="400682"/>
    <lineage>
        <taxon>Eukaryota</taxon>
        <taxon>Metazoa</taxon>
        <taxon>Porifera</taxon>
        <taxon>Demospongiae</taxon>
        <taxon>Heteroscleromorpha</taxon>
        <taxon>Haplosclerida</taxon>
        <taxon>Niphatidae</taxon>
        <taxon>Amphimedon</taxon>
    </lineage>
</organism>
<dbReference type="AlphaFoldDB" id="A0A1X7U8Q8"/>
<accession>A0A1X7U8Q8</accession>
<dbReference type="EnsemblMetazoa" id="Aqu2.1.24332_001">
    <property type="protein sequence ID" value="Aqu2.1.24332_001"/>
    <property type="gene ID" value="Aqu2.1.24332"/>
</dbReference>
<protein>
    <submittedName>
        <fullName evidence="1">Uncharacterized protein</fullName>
    </submittedName>
</protein>
<reference evidence="1" key="1">
    <citation type="submission" date="2017-05" db="UniProtKB">
        <authorList>
            <consortium name="EnsemblMetazoa"/>
        </authorList>
    </citation>
    <scope>IDENTIFICATION</scope>
</reference>
<dbReference type="PANTHER" id="PTHR48462">
    <property type="entry name" value="PROTEIN, PUTATIVE-RELATED"/>
    <property type="match status" value="1"/>
</dbReference>
<name>A0A1X7U8Q8_AMPQE</name>
<evidence type="ECO:0000313" key="1">
    <source>
        <dbReference type="EnsemblMetazoa" id="Aqu2.1.24332_001"/>
    </source>
</evidence>
<dbReference type="OrthoDB" id="2016582at2759"/>
<dbReference type="InParanoid" id="A0A1X7U8Q8"/>
<proteinExistence type="predicted"/>